<evidence type="ECO:0000313" key="3">
    <source>
        <dbReference type="Proteomes" id="UP000758603"/>
    </source>
</evidence>
<feature type="compositionally biased region" description="Basic residues" evidence="1">
    <location>
        <begin position="160"/>
        <end position="170"/>
    </location>
</feature>
<feature type="compositionally biased region" description="Pro residues" evidence="1">
    <location>
        <begin position="69"/>
        <end position="78"/>
    </location>
</feature>
<feature type="compositionally biased region" description="Low complexity" evidence="1">
    <location>
        <begin position="38"/>
        <end position="52"/>
    </location>
</feature>
<comment type="caution">
    <text evidence="2">The sequence shown here is derived from an EMBL/GenBank/DDBJ whole genome shotgun (WGS) entry which is preliminary data.</text>
</comment>
<dbReference type="GeneID" id="70124120"/>
<feature type="compositionally biased region" description="Basic residues" evidence="1">
    <location>
        <begin position="89"/>
        <end position="99"/>
    </location>
</feature>
<organism evidence="2 3">
    <name type="scientific">Truncatella angustata</name>
    <dbReference type="NCBI Taxonomy" id="152316"/>
    <lineage>
        <taxon>Eukaryota</taxon>
        <taxon>Fungi</taxon>
        <taxon>Dikarya</taxon>
        <taxon>Ascomycota</taxon>
        <taxon>Pezizomycotina</taxon>
        <taxon>Sordariomycetes</taxon>
        <taxon>Xylariomycetidae</taxon>
        <taxon>Amphisphaeriales</taxon>
        <taxon>Sporocadaceae</taxon>
        <taxon>Truncatella</taxon>
    </lineage>
</organism>
<sequence length="271" mass="28193">MADPTSAEAGASSASGFDPAREFPNIVWNFDNLQDPAAAATATAVPTEVAVPDPESDVEMSGRGIMTAPPTPSAPPSAQPTAEAASPAKKARSTPAKRKAAPEVVAVEGSSRKKAKTANSRPKSDARQKPSAPVAPAAPKEDKVKARAAKNLARKETKRDNRRLKRKEIRSKHAGEGRDQSAGAEEVVEVLGKPEVVVLEAAAGDAEDTDAPESKAQSNATGVQESASRAAAPADKREGEVSEPATQDAEKVETPFSGRMTRRRAKMAGTS</sequence>
<accession>A0A9P8UQZ1</accession>
<name>A0A9P8UQZ1_9PEZI</name>
<proteinExistence type="predicted"/>
<feature type="compositionally biased region" description="Basic residues" evidence="1">
    <location>
        <begin position="260"/>
        <end position="271"/>
    </location>
</feature>
<feature type="compositionally biased region" description="Polar residues" evidence="1">
    <location>
        <begin position="215"/>
        <end position="227"/>
    </location>
</feature>
<dbReference type="Proteomes" id="UP000758603">
    <property type="component" value="Unassembled WGS sequence"/>
</dbReference>
<feature type="region of interest" description="Disordered" evidence="1">
    <location>
        <begin position="38"/>
        <end position="186"/>
    </location>
</feature>
<protein>
    <submittedName>
        <fullName evidence="2">Uncharacterized protein</fullName>
    </submittedName>
</protein>
<keyword evidence="3" id="KW-1185">Reference proteome</keyword>
<dbReference type="EMBL" id="JAGPXC010000002">
    <property type="protein sequence ID" value="KAH6656847.1"/>
    <property type="molecule type" value="Genomic_DNA"/>
</dbReference>
<feature type="region of interest" description="Disordered" evidence="1">
    <location>
        <begin position="201"/>
        <end position="271"/>
    </location>
</feature>
<evidence type="ECO:0000256" key="1">
    <source>
        <dbReference type="SAM" id="MobiDB-lite"/>
    </source>
</evidence>
<reference evidence="2" key="1">
    <citation type="journal article" date="2021" name="Nat. Commun.">
        <title>Genetic determinants of endophytism in the Arabidopsis root mycobiome.</title>
        <authorList>
            <person name="Mesny F."/>
            <person name="Miyauchi S."/>
            <person name="Thiergart T."/>
            <person name="Pickel B."/>
            <person name="Atanasova L."/>
            <person name="Karlsson M."/>
            <person name="Huettel B."/>
            <person name="Barry K.W."/>
            <person name="Haridas S."/>
            <person name="Chen C."/>
            <person name="Bauer D."/>
            <person name="Andreopoulos W."/>
            <person name="Pangilinan J."/>
            <person name="LaButti K."/>
            <person name="Riley R."/>
            <person name="Lipzen A."/>
            <person name="Clum A."/>
            <person name="Drula E."/>
            <person name="Henrissat B."/>
            <person name="Kohler A."/>
            <person name="Grigoriev I.V."/>
            <person name="Martin F.M."/>
            <person name="Hacquard S."/>
        </authorList>
    </citation>
    <scope>NUCLEOTIDE SEQUENCE</scope>
    <source>
        <strain evidence="2">MPI-SDFR-AT-0073</strain>
    </source>
</reference>
<dbReference type="RefSeq" id="XP_045961081.1">
    <property type="nucleotide sequence ID" value="XM_046095227.1"/>
</dbReference>
<gene>
    <name evidence="2" type="ORF">BKA67DRAFT_171848</name>
</gene>
<feature type="compositionally biased region" description="Low complexity" evidence="1">
    <location>
        <begin position="79"/>
        <end position="88"/>
    </location>
</feature>
<dbReference type="AlphaFoldDB" id="A0A9P8UQZ1"/>
<evidence type="ECO:0000313" key="2">
    <source>
        <dbReference type="EMBL" id="KAH6656847.1"/>
    </source>
</evidence>
<feature type="region of interest" description="Disordered" evidence="1">
    <location>
        <begin position="1"/>
        <end position="21"/>
    </location>
</feature>
<feature type="compositionally biased region" description="Low complexity" evidence="1">
    <location>
        <begin position="1"/>
        <end position="16"/>
    </location>
</feature>